<dbReference type="InterPro" id="IPR036707">
    <property type="entry name" value="MinE_sf"/>
</dbReference>
<accession>A0A1W1CFD7</accession>
<evidence type="ECO:0000313" key="2">
    <source>
        <dbReference type="EMBL" id="SFV64422.1"/>
    </source>
</evidence>
<organism evidence="2">
    <name type="scientific">hydrothermal vent metagenome</name>
    <dbReference type="NCBI Taxonomy" id="652676"/>
    <lineage>
        <taxon>unclassified sequences</taxon>
        <taxon>metagenomes</taxon>
        <taxon>ecological metagenomes</taxon>
    </lineage>
</organism>
<sequence length="78" mass="8900">MFSFFKKKNSAKMAKDRLTIAIVSDRDNSDAFPFMDEMKAEIIEVVKKYIEVRAIDIKKEVEGGVEALSIDVELESIK</sequence>
<protein>
    <submittedName>
        <fullName evidence="2">Cell division topological specificity factor MinE</fullName>
    </submittedName>
</protein>
<keyword evidence="2" id="KW-0131">Cell cycle</keyword>
<dbReference type="GO" id="GO:0051301">
    <property type="term" value="P:cell division"/>
    <property type="evidence" value="ECO:0007669"/>
    <property type="project" value="UniProtKB-KW"/>
</dbReference>
<gene>
    <name evidence="2" type="ORF">MNB_SM-6-519</name>
</gene>
<dbReference type="NCBIfam" id="TIGR01215">
    <property type="entry name" value="minE"/>
    <property type="match status" value="1"/>
</dbReference>
<dbReference type="Pfam" id="PF03776">
    <property type="entry name" value="MinE"/>
    <property type="match status" value="1"/>
</dbReference>
<dbReference type="Gene3D" id="3.30.1070.10">
    <property type="entry name" value="Cell division topological specificity factor MinE"/>
    <property type="match status" value="1"/>
</dbReference>
<dbReference type="HAMAP" id="MF_00262">
    <property type="entry name" value="MinE"/>
    <property type="match status" value="1"/>
</dbReference>
<keyword evidence="2" id="KW-0132">Cell division</keyword>
<proteinExistence type="inferred from homology"/>
<dbReference type="AlphaFoldDB" id="A0A1W1CFD7"/>
<dbReference type="SUPFAM" id="SSF55229">
    <property type="entry name" value="Cell division protein MinE topological specificity domain"/>
    <property type="match status" value="1"/>
</dbReference>
<name>A0A1W1CFD7_9ZZZZ</name>
<reference evidence="2" key="1">
    <citation type="submission" date="2016-10" db="EMBL/GenBank/DDBJ databases">
        <authorList>
            <person name="de Groot N.N."/>
        </authorList>
    </citation>
    <scope>NUCLEOTIDE SEQUENCE</scope>
</reference>
<comment type="similarity">
    <text evidence="1">Belongs to the MinE family.</text>
</comment>
<dbReference type="EMBL" id="FPHK01000078">
    <property type="protein sequence ID" value="SFV64422.1"/>
    <property type="molecule type" value="Genomic_DNA"/>
</dbReference>
<dbReference type="InterPro" id="IPR005527">
    <property type="entry name" value="MinE"/>
</dbReference>
<dbReference type="GO" id="GO:0032955">
    <property type="term" value="P:regulation of division septum assembly"/>
    <property type="evidence" value="ECO:0007669"/>
    <property type="project" value="InterPro"/>
</dbReference>
<dbReference type="NCBIfam" id="NF001422">
    <property type="entry name" value="PRK00296.1"/>
    <property type="match status" value="1"/>
</dbReference>
<evidence type="ECO:0000256" key="1">
    <source>
        <dbReference type="ARBA" id="ARBA00008168"/>
    </source>
</evidence>